<feature type="compositionally biased region" description="Basic and acidic residues" evidence="12">
    <location>
        <begin position="1096"/>
        <end position="1113"/>
    </location>
</feature>
<evidence type="ECO:0000256" key="11">
    <source>
        <dbReference type="RuleBase" id="RU000682"/>
    </source>
</evidence>
<comment type="caution">
    <text evidence="15">The sequence shown here is derived from an EMBL/GenBank/DDBJ whole genome shotgun (WGS) entry which is preliminary data.</text>
</comment>
<evidence type="ECO:0000313" key="16">
    <source>
        <dbReference type="Proteomes" id="UP000037069"/>
    </source>
</evidence>
<comment type="subcellular location">
    <subcellularLocation>
        <location evidence="1 10 11">Nucleus</location>
    </subcellularLocation>
</comment>
<dbReference type="PANTHER" id="PTHR24391:SF27">
    <property type="entry name" value="ZINC FINGER PROTEIN 1"/>
    <property type="match status" value="1"/>
</dbReference>
<dbReference type="SUPFAM" id="SSF46689">
    <property type="entry name" value="Homeodomain-like"/>
    <property type="match status" value="1"/>
</dbReference>
<evidence type="ECO:0000256" key="3">
    <source>
        <dbReference type="ARBA" id="ARBA00022737"/>
    </source>
</evidence>
<dbReference type="InterPro" id="IPR017970">
    <property type="entry name" value="Homeobox_CS"/>
</dbReference>
<feature type="domain" description="C2H2-type" evidence="14">
    <location>
        <begin position="403"/>
        <end position="434"/>
    </location>
</feature>
<evidence type="ECO:0000259" key="14">
    <source>
        <dbReference type="PROSITE" id="PS50157"/>
    </source>
</evidence>
<keyword evidence="7 10" id="KW-0371">Homeobox</keyword>
<dbReference type="PROSITE" id="PS50071">
    <property type="entry name" value="HOMEOBOX_2"/>
    <property type="match status" value="1"/>
</dbReference>
<feature type="compositionally biased region" description="Low complexity" evidence="12">
    <location>
        <begin position="132"/>
        <end position="157"/>
    </location>
</feature>
<evidence type="ECO:0000256" key="2">
    <source>
        <dbReference type="ARBA" id="ARBA00022723"/>
    </source>
</evidence>
<evidence type="ECO:0000256" key="4">
    <source>
        <dbReference type="ARBA" id="ARBA00022771"/>
    </source>
</evidence>
<feature type="domain" description="C2H2-type" evidence="14">
    <location>
        <begin position="1205"/>
        <end position="1233"/>
    </location>
</feature>
<feature type="compositionally biased region" description="Polar residues" evidence="12">
    <location>
        <begin position="48"/>
        <end position="67"/>
    </location>
</feature>
<feature type="domain" description="C2H2-type" evidence="14">
    <location>
        <begin position="1177"/>
        <end position="1204"/>
    </location>
</feature>
<dbReference type="SMART" id="SM00389">
    <property type="entry name" value="HOX"/>
    <property type="match status" value="1"/>
</dbReference>
<dbReference type="PROSITE" id="PS00027">
    <property type="entry name" value="HOMEOBOX_1"/>
    <property type="match status" value="1"/>
</dbReference>
<sequence length="1236" mass="137327">MLSCLVPSSTSRFGQEDSIINQIPSLASTLHHHQPKSGSSATHDDENSTGMPASSMGASSPQPQQTDFMVSCPQCHVRLSGFEPLRNHIASEHPHDKLNIEPSFPSPQQQHAIHHHHHNSSTNLEESDDNESNISSAENKSYINNNNNSQEKNNNSIMPQTTSAPNSPTHSSNSSQPTTASTQNANNQQTTDLSTVSTPFAAAGHLPHNLHPAAAAQFMAALAMQQQQHNNNGETSPTSHLLAFNGHHANSHLLQQHHHHQQQQQQIPHHSFANNEMDTMRSTSSPGSCGGSDNNSAASSISGPYQCLHCTALFQNRLELEKHELMHSPNAQSPQSQQNGGVNQSCKICHKAFANVYRLQRHMISHDESALLRKFKCNQCDKAFKFKHHLKEHVRIHSGEKPFGCDNCGKRFSHSGSFSSHMTSKKCISMGLKLNNNRSLMKSLEKNSGLTSPPSLKRSSPISKTTDSSASANGLANPMNYFAGDANANANNPFYTNLLPKYGDYTAMNAALLASFPNPFYSMALDPRIHPYSIQRLLELTAAGQQQQHHQQQTQEPETNTPPPSHTEAEEETEKDLHITNGGDVEDDESSEALELNEEDIHDEPKLVMDLDESENKEEELNTTNTTTITQEQQQQEAEPEAAKEDNKICEDNSPKVFNNSPIKQEQITRETPTPQEAENLKEQPEAEEEDTTKTLSLIKQENPEESEETQEDNSSNLAQESPSHLRCSRCDKQFNHPLELVQHEKVLCGLIKQELEQQFQQQQQQLLEQTHSSNSFINTSDVEDEQDERDSISRNDCSSGGESNAERKVRVRTAITEEQQQQLKQHYTVNSRPSREEFRMIASRLQLDARVVQVWFQNNRSRERKLQYNSNKMTFPMQIPVAPLQAVPQSFDSTMEVLNKSNIADDLPLDLSVKPPKAGSGQQQQQHSPLYGIAPMQNASANAAGDMQEAMNLSRKMTPPTMSPSSAASVPATFKQQAAAAAAALYFAAPSQANGAPNLPHNIRQTPSPIEAPLMGPQQTSTPRGAAAFPSFSQLPPYMMPAAMAAAQRSLMPMEALFQMTPGSADYARQHPLMNSIKLGGPAIDFRGNSLSPGSEKRSWRDDDSRISHEDDFMAQQQQAAAAALMPPKPKRAKAETHGHAGDPDLPFICDQCDKAFAKQSSLARHKYEHSGQRPYQCMDCPKAFKHKHHLTEHKRLHSGEKPFQCSKCLKRFSHSGSYSQHMNHRYSYCKPYRE</sequence>
<dbReference type="Gene3D" id="1.10.10.60">
    <property type="entry name" value="Homeodomain-like"/>
    <property type="match status" value="1"/>
</dbReference>
<dbReference type="AlphaFoldDB" id="A0A0L0CFR9"/>
<dbReference type="PANTHER" id="PTHR24391">
    <property type="entry name" value="HISTONE H4 TRANSCRIPTION FACTOR-RELATED"/>
    <property type="match status" value="1"/>
</dbReference>
<feature type="region of interest" description="Disordered" evidence="12">
    <location>
        <begin position="95"/>
        <end position="191"/>
    </location>
</feature>
<feature type="region of interest" description="Disordered" evidence="12">
    <location>
        <begin position="1086"/>
        <end position="1141"/>
    </location>
</feature>
<dbReference type="STRING" id="7375.A0A0L0CFR9"/>
<dbReference type="SUPFAM" id="SSF57667">
    <property type="entry name" value="beta-beta-alpha zinc fingers"/>
    <property type="match status" value="4"/>
</dbReference>
<feature type="region of interest" description="Disordered" evidence="12">
    <location>
        <begin position="543"/>
        <end position="723"/>
    </location>
</feature>
<dbReference type="GO" id="GO:0000978">
    <property type="term" value="F:RNA polymerase II cis-regulatory region sequence-specific DNA binding"/>
    <property type="evidence" value="ECO:0007669"/>
    <property type="project" value="TreeGrafter"/>
</dbReference>
<proteinExistence type="predicted"/>
<feature type="region of interest" description="Disordered" evidence="12">
    <location>
        <begin position="445"/>
        <end position="473"/>
    </location>
</feature>
<evidence type="ECO:0000259" key="13">
    <source>
        <dbReference type="PROSITE" id="PS50071"/>
    </source>
</evidence>
<evidence type="ECO:0000313" key="15">
    <source>
        <dbReference type="EMBL" id="KNC31052.1"/>
    </source>
</evidence>
<feature type="compositionally biased region" description="Acidic residues" evidence="12">
    <location>
        <begin position="584"/>
        <end position="602"/>
    </location>
</feature>
<feature type="domain" description="C2H2-type" evidence="14">
    <location>
        <begin position="344"/>
        <end position="366"/>
    </location>
</feature>
<dbReference type="Pfam" id="PF00096">
    <property type="entry name" value="zf-C2H2"/>
    <property type="match status" value="4"/>
</dbReference>
<feature type="domain" description="C2H2-type" evidence="14">
    <location>
        <begin position="1149"/>
        <end position="1176"/>
    </location>
</feature>
<dbReference type="InterPro" id="IPR013087">
    <property type="entry name" value="Znf_C2H2_type"/>
</dbReference>
<dbReference type="FunFam" id="3.30.160.60:FF:000744">
    <property type="entry name" value="zinc finger E-box-binding homeobox 1"/>
    <property type="match status" value="1"/>
</dbReference>
<keyword evidence="6 10" id="KW-0238">DNA-binding</keyword>
<dbReference type="SMART" id="SM00355">
    <property type="entry name" value="ZnF_C2H2"/>
    <property type="match status" value="9"/>
</dbReference>
<dbReference type="EMBL" id="JRES01000454">
    <property type="protein sequence ID" value="KNC31052.1"/>
    <property type="molecule type" value="Genomic_DNA"/>
</dbReference>
<organism evidence="15 16">
    <name type="scientific">Lucilia cuprina</name>
    <name type="common">Green bottle fly</name>
    <name type="synonym">Australian sheep blowfly</name>
    <dbReference type="NCBI Taxonomy" id="7375"/>
    <lineage>
        <taxon>Eukaryota</taxon>
        <taxon>Metazoa</taxon>
        <taxon>Ecdysozoa</taxon>
        <taxon>Arthropoda</taxon>
        <taxon>Hexapoda</taxon>
        <taxon>Insecta</taxon>
        <taxon>Pterygota</taxon>
        <taxon>Neoptera</taxon>
        <taxon>Endopterygota</taxon>
        <taxon>Diptera</taxon>
        <taxon>Brachycera</taxon>
        <taxon>Muscomorpha</taxon>
        <taxon>Oestroidea</taxon>
        <taxon>Calliphoridae</taxon>
        <taxon>Luciliinae</taxon>
        <taxon>Lucilia</taxon>
    </lineage>
</organism>
<dbReference type="OrthoDB" id="7491548at2759"/>
<reference evidence="15 16" key="1">
    <citation type="journal article" date="2015" name="Nat. Commun.">
        <title>Lucilia cuprina genome unlocks parasitic fly biology to underpin future interventions.</title>
        <authorList>
            <person name="Anstead C.A."/>
            <person name="Korhonen P.K."/>
            <person name="Young N.D."/>
            <person name="Hall R.S."/>
            <person name="Jex A.R."/>
            <person name="Murali S.C."/>
            <person name="Hughes D.S."/>
            <person name="Lee S.F."/>
            <person name="Perry T."/>
            <person name="Stroehlein A.J."/>
            <person name="Ansell B.R."/>
            <person name="Breugelmans B."/>
            <person name="Hofmann A."/>
            <person name="Qu J."/>
            <person name="Dugan S."/>
            <person name="Lee S.L."/>
            <person name="Chao H."/>
            <person name="Dinh H."/>
            <person name="Han Y."/>
            <person name="Doddapaneni H.V."/>
            <person name="Worley K.C."/>
            <person name="Muzny D.M."/>
            <person name="Ioannidis P."/>
            <person name="Waterhouse R.M."/>
            <person name="Zdobnov E.M."/>
            <person name="James P.J."/>
            <person name="Bagnall N.H."/>
            <person name="Kotze A.C."/>
            <person name="Gibbs R.A."/>
            <person name="Richards S."/>
            <person name="Batterham P."/>
            <person name="Gasser R.B."/>
        </authorList>
    </citation>
    <scope>NUCLEOTIDE SEQUENCE [LARGE SCALE GENOMIC DNA]</scope>
    <source>
        <strain evidence="15 16">LS</strain>
        <tissue evidence="15">Full body</tissue>
    </source>
</reference>
<dbReference type="PROSITE" id="PS50157">
    <property type="entry name" value="ZINC_FINGER_C2H2_2"/>
    <property type="match status" value="7"/>
</dbReference>
<dbReference type="InterPro" id="IPR009057">
    <property type="entry name" value="Homeodomain-like_sf"/>
</dbReference>
<name>A0A0L0CFR9_LUCCU</name>
<feature type="DNA-binding region" description="Homeobox" evidence="10">
    <location>
        <begin position="809"/>
        <end position="868"/>
    </location>
</feature>
<evidence type="ECO:0000256" key="1">
    <source>
        <dbReference type="ARBA" id="ARBA00004123"/>
    </source>
</evidence>
<evidence type="ECO:0000256" key="9">
    <source>
        <dbReference type="PROSITE-ProRule" id="PRU00042"/>
    </source>
</evidence>
<evidence type="ECO:0000256" key="5">
    <source>
        <dbReference type="ARBA" id="ARBA00022833"/>
    </source>
</evidence>
<protein>
    <submittedName>
        <fullName evidence="15">Zinc finger protein 1</fullName>
    </submittedName>
</protein>
<feature type="compositionally biased region" description="Low complexity" evidence="12">
    <location>
        <begin position="545"/>
        <end position="559"/>
    </location>
</feature>
<dbReference type="InterPro" id="IPR001356">
    <property type="entry name" value="HD"/>
</dbReference>
<dbReference type="GO" id="GO:0008270">
    <property type="term" value="F:zinc ion binding"/>
    <property type="evidence" value="ECO:0007669"/>
    <property type="project" value="UniProtKB-KW"/>
</dbReference>
<dbReference type="Proteomes" id="UP000037069">
    <property type="component" value="Unassembled WGS sequence"/>
</dbReference>
<dbReference type="GO" id="GO:0000122">
    <property type="term" value="P:negative regulation of transcription by RNA polymerase II"/>
    <property type="evidence" value="ECO:0007669"/>
    <property type="project" value="UniProtKB-ARBA"/>
</dbReference>
<dbReference type="GO" id="GO:0005634">
    <property type="term" value="C:nucleus"/>
    <property type="evidence" value="ECO:0007669"/>
    <property type="project" value="UniProtKB-SubCell"/>
</dbReference>
<evidence type="ECO:0000256" key="12">
    <source>
        <dbReference type="SAM" id="MobiDB-lite"/>
    </source>
</evidence>
<dbReference type="Gene3D" id="3.30.160.60">
    <property type="entry name" value="Classic Zinc Finger"/>
    <property type="match status" value="6"/>
</dbReference>
<dbReference type="FunFam" id="3.30.160.60:FF:000045">
    <property type="entry name" value="ZFP69 zinc finger protein B"/>
    <property type="match status" value="2"/>
</dbReference>
<feature type="compositionally biased region" description="Polar residues" evidence="12">
    <location>
        <begin position="158"/>
        <end position="191"/>
    </location>
</feature>
<dbReference type="Pfam" id="PF00046">
    <property type="entry name" value="Homeodomain"/>
    <property type="match status" value="1"/>
</dbReference>
<accession>A0A0L0CFR9</accession>
<feature type="domain" description="C2H2-type" evidence="14">
    <location>
        <begin position="375"/>
        <end position="402"/>
    </location>
</feature>
<feature type="region of interest" description="Disordered" evidence="12">
    <location>
        <begin position="781"/>
        <end position="809"/>
    </location>
</feature>
<dbReference type="PROSITE" id="PS00028">
    <property type="entry name" value="ZINC_FINGER_C2H2_1"/>
    <property type="match status" value="5"/>
</dbReference>
<feature type="domain" description="Homeobox" evidence="13">
    <location>
        <begin position="807"/>
        <end position="867"/>
    </location>
</feature>
<gene>
    <name evidence="15" type="ORF">FF38_00562</name>
</gene>
<feature type="region of interest" description="Disordered" evidence="12">
    <location>
        <begin position="276"/>
        <end position="295"/>
    </location>
</feature>
<feature type="compositionally biased region" description="Low complexity" evidence="12">
    <location>
        <begin position="622"/>
        <end position="637"/>
    </location>
</feature>
<keyword evidence="3" id="KW-0677">Repeat</keyword>
<dbReference type="OMA" id="PRAFKHK"/>
<feature type="compositionally biased region" description="Basic and acidic residues" evidence="12">
    <location>
        <begin position="641"/>
        <end position="654"/>
    </location>
</feature>
<keyword evidence="16" id="KW-1185">Reference proteome</keyword>
<evidence type="ECO:0000256" key="7">
    <source>
        <dbReference type="ARBA" id="ARBA00023155"/>
    </source>
</evidence>
<feature type="compositionally biased region" description="Polar residues" evidence="12">
    <location>
        <begin position="656"/>
        <end position="677"/>
    </location>
</feature>
<dbReference type="InterPro" id="IPR036236">
    <property type="entry name" value="Znf_C2H2_sf"/>
</dbReference>
<feature type="region of interest" description="Disordered" evidence="12">
    <location>
        <begin position="29"/>
        <end position="67"/>
    </location>
</feature>
<evidence type="ECO:0000256" key="8">
    <source>
        <dbReference type="ARBA" id="ARBA00023242"/>
    </source>
</evidence>
<dbReference type="InterPro" id="IPR051574">
    <property type="entry name" value="ZnF_E-box_Homeobox"/>
</dbReference>
<dbReference type="FunFam" id="3.30.160.60:FF:000013">
    <property type="entry name" value="Putative zinc finger E-box-binding homeobox 2"/>
    <property type="match status" value="2"/>
</dbReference>
<keyword evidence="4 9" id="KW-0863">Zinc-finger</keyword>
<evidence type="ECO:0000256" key="10">
    <source>
        <dbReference type="PROSITE-ProRule" id="PRU00108"/>
    </source>
</evidence>
<keyword evidence="2" id="KW-0479">Metal-binding</keyword>
<keyword evidence="8 10" id="KW-0539">Nucleus</keyword>
<dbReference type="GO" id="GO:0000981">
    <property type="term" value="F:DNA-binding transcription factor activity, RNA polymerase II-specific"/>
    <property type="evidence" value="ECO:0007669"/>
    <property type="project" value="InterPro"/>
</dbReference>
<evidence type="ECO:0000256" key="6">
    <source>
        <dbReference type="ARBA" id="ARBA00023125"/>
    </source>
</evidence>
<feature type="compositionally biased region" description="Low complexity" evidence="12">
    <location>
        <begin position="1116"/>
        <end position="1125"/>
    </location>
</feature>
<keyword evidence="5" id="KW-0862">Zinc</keyword>
<dbReference type="CDD" id="cd00086">
    <property type="entry name" value="homeodomain"/>
    <property type="match status" value="1"/>
</dbReference>
<feature type="domain" description="C2H2-type" evidence="14">
    <location>
        <begin position="305"/>
        <end position="332"/>
    </location>
</feature>